<organism evidence="3 4">
    <name type="scientific">Methyloradius palustris</name>
    <dbReference type="NCBI Taxonomy" id="2778876"/>
    <lineage>
        <taxon>Bacteria</taxon>
        <taxon>Pseudomonadati</taxon>
        <taxon>Pseudomonadota</taxon>
        <taxon>Betaproteobacteria</taxon>
        <taxon>Nitrosomonadales</taxon>
        <taxon>Methylophilaceae</taxon>
        <taxon>Methyloradius</taxon>
    </lineage>
</organism>
<dbReference type="PANTHER" id="PTHR43542:SF1">
    <property type="entry name" value="METHYLTRANSFERASE"/>
    <property type="match status" value="1"/>
</dbReference>
<dbReference type="Pfam" id="PF03602">
    <property type="entry name" value="Cons_hypoth95"/>
    <property type="match status" value="1"/>
</dbReference>
<dbReference type="KEGG" id="mpau:ZMTM_08160"/>
<dbReference type="InterPro" id="IPR004398">
    <property type="entry name" value="RNA_MeTrfase_RsmD"/>
</dbReference>
<dbReference type="AlphaFoldDB" id="A0A8D5FYS9"/>
<dbReference type="InterPro" id="IPR029063">
    <property type="entry name" value="SAM-dependent_MTases_sf"/>
</dbReference>
<evidence type="ECO:0000313" key="4">
    <source>
        <dbReference type="Proteomes" id="UP000826722"/>
    </source>
</evidence>
<keyword evidence="1" id="KW-0489">Methyltransferase</keyword>
<proteinExistence type="predicted"/>
<dbReference type="PROSITE" id="PS00092">
    <property type="entry name" value="N6_MTASE"/>
    <property type="match status" value="1"/>
</dbReference>
<dbReference type="NCBIfam" id="TIGR00095">
    <property type="entry name" value="16S rRNA (guanine(966)-N(2))-methyltransferase RsmD"/>
    <property type="match status" value="1"/>
</dbReference>
<dbReference type="RefSeq" id="WP_221765073.1">
    <property type="nucleotide sequence ID" value="NZ_AP024110.1"/>
</dbReference>
<name>A0A8D5FYS9_9PROT</name>
<evidence type="ECO:0000256" key="1">
    <source>
        <dbReference type="ARBA" id="ARBA00022603"/>
    </source>
</evidence>
<dbReference type="Proteomes" id="UP000826722">
    <property type="component" value="Chromosome"/>
</dbReference>
<dbReference type="SUPFAM" id="SSF53335">
    <property type="entry name" value="S-adenosyl-L-methionine-dependent methyltransferases"/>
    <property type="match status" value="1"/>
</dbReference>
<dbReference type="GO" id="GO:0008168">
    <property type="term" value="F:methyltransferase activity"/>
    <property type="evidence" value="ECO:0007669"/>
    <property type="project" value="UniProtKB-KW"/>
</dbReference>
<evidence type="ECO:0000313" key="3">
    <source>
        <dbReference type="EMBL" id="BCM24557.1"/>
    </source>
</evidence>
<reference evidence="3" key="1">
    <citation type="journal article" date="2021" name="Arch. Microbiol.">
        <title>Methyloradius palustris gen. nov., sp. nov., a methanol-oxidizing bacterium isolated from snow.</title>
        <authorList>
            <person name="Miyadera T."/>
            <person name="Kojima H."/>
            <person name="Fukui M."/>
        </authorList>
    </citation>
    <scope>NUCLEOTIDE SEQUENCE</scope>
    <source>
        <strain evidence="3">Zm11</strain>
    </source>
</reference>
<dbReference type="CDD" id="cd02440">
    <property type="entry name" value="AdoMet_MTases"/>
    <property type="match status" value="1"/>
</dbReference>
<evidence type="ECO:0008006" key="5">
    <source>
        <dbReference type="Google" id="ProtNLM"/>
    </source>
</evidence>
<accession>A0A8D5FYS9</accession>
<sequence>MSANNKVRIGGGEWRSRMVTFPDLPGLRPTPDRVRQTLFNWLGQDLESLACLDLFSGTGVMGFEALSRGAQQVVMVEKAVPAYKSLQQNKQQLNADTAQILNMDAVQFLAKNQLVFDVIFLDPPYNQGWLAKLLPTLSSHLSSEGVIYAEAEFAIEDDDHWQVIKHGKAGNVFYHLLKSRHEST</sequence>
<keyword evidence="4" id="KW-1185">Reference proteome</keyword>
<protein>
    <recommendedName>
        <fullName evidence="5">16S rRNA (Guanine(966)-N(2))-methyltransferase RsmD</fullName>
    </recommendedName>
</protein>
<keyword evidence="2" id="KW-0808">Transferase</keyword>
<dbReference type="GO" id="GO:0031167">
    <property type="term" value="P:rRNA methylation"/>
    <property type="evidence" value="ECO:0007669"/>
    <property type="project" value="InterPro"/>
</dbReference>
<dbReference type="PIRSF" id="PIRSF004553">
    <property type="entry name" value="CHP00095"/>
    <property type="match status" value="1"/>
</dbReference>
<dbReference type="PANTHER" id="PTHR43542">
    <property type="entry name" value="METHYLTRANSFERASE"/>
    <property type="match status" value="1"/>
</dbReference>
<dbReference type="Gene3D" id="3.40.50.150">
    <property type="entry name" value="Vaccinia Virus protein VP39"/>
    <property type="match status" value="1"/>
</dbReference>
<gene>
    <name evidence="3" type="ORF">ZMTM_08160</name>
</gene>
<dbReference type="GO" id="GO:0003676">
    <property type="term" value="F:nucleic acid binding"/>
    <property type="evidence" value="ECO:0007669"/>
    <property type="project" value="InterPro"/>
</dbReference>
<evidence type="ECO:0000256" key="2">
    <source>
        <dbReference type="ARBA" id="ARBA00022679"/>
    </source>
</evidence>
<dbReference type="EMBL" id="AP024110">
    <property type="protein sequence ID" value="BCM24557.1"/>
    <property type="molecule type" value="Genomic_DNA"/>
</dbReference>
<dbReference type="InterPro" id="IPR002052">
    <property type="entry name" value="DNA_methylase_N6_adenine_CS"/>
</dbReference>